<dbReference type="AlphaFoldDB" id="C3YLQ1"/>
<dbReference type="PANTHER" id="PTHR43798:SF33">
    <property type="entry name" value="HYDROLASE, PUTATIVE (AFU_ORTHOLOGUE AFUA_2G14860)-RELATED"/>
    <property type="match status" value="1"/>
</dbReference>
<dbReference type="GO" id="GO:0005789">
    <property type="term" value="C:endoplasmic reticulum membrane"/>
    <property type="evidence" value="ECO:0007669"/>
    <property type="project" value="UniProtKB-SubCell"/>
</dbReference>
<dbReference type="SUPFAM" id="SSF53474">
    <property type="entry name" value="alpha/beta-Hydrolases"/>
    <property type="match status" value="1"/>
</dbReference>
<gene>
    <name evidence="9" type="ORF">BRAFLDRAFT_281939</name>
</gene>
<evidence type="ECO:0000256" key="2">
    <source>
        <dbReference type="ARBA" id="ARBA00008645"/>
    </source>
</evidence>
<dbReference type="InterPro" id="IPR050266">
    <property type="entry name" value="AB_hydrolase_sf"/>
</dbReference>
<keyword evidence="7" id="KW-0472">Membrane</keyword>
<keyword evidence="3" id="KW-0812">Transmembrane</keyword>
<dbReference type="GO" id="GO:0016787">
    <property type="term" value="F:hydrolase activity"/>
    <property type="evidence" value="ECO:0007669"/>
    <property type="project" value="UniProtKB-KW"/>
</dbReference>
<evidence type="ECO:0000256" key="1">
    <source>
        <dbReference type="ARBA" id="ARBA00004477"/>
    </source>
</evidence>
<sequence>MAYIGKRGIVLSVLAAVLVWAFRTSPGLILSPQLREWKQSGKFFSHGEFKVFYHDETGKGEAGEVVLCIHGFPSSSHDWVKVWDGLQGRFGRVIASDLLGFGFSDKPLDHNYSIFEQASIIEQLLETLEVKEVYILSHDYGDTVALELLRRFLDRQKSSEKSAAHLRIRSVCLMNGGFLPETITFQWVQYLLTTSLGPYLSRLSNFLPFTFKQGISKVYGPDTKPSPAEYDDHQTLLRWNDGHLAMGSISQYQNERVAHRERWVEAVQQSTIPVHLIYGPADPVNTPVLLDRYRELFPRATDTVLNSKIGHYPHVEDPQSVLTAFFNFLEKVASFKQSSSPGKM</sequence>
<dbReference type="InterPro" id="IPR000073">
    <property type="entry name" value="AB_hydrolase_1"/>
</dbReference>
<evidence type="ECO:0000259" key="8">
    <source>
        <dbReference type="Pfam" id="PF00561"/>
    </source>
</evidence>
<evidence type="ECO:0000256" key="4">
    <source>
        <dbReference type="ARBA" id="ARBA00022801"/>
    </source>
</evidence>
<dbReference type="PRINTS" id="PR00412">
    <property type="entry name" value="EPOXHYDRLASE"/>
</dbReference>
<dbReference type="InParanoid" id="C3YLQ1"/>
<evidence type="ECO:0000256" key="7">
    <source>
        <dbReference type="ARBA" id="ARBA00023136"/>
    </source>
</evidence>
<name>C3YLQ1_BRAFL</name>
<dbReference type="EMBL" id="GG666528">
    <property type="protein sequence ID" value="EEN58820.1"/>
    <property type="molecule type" value="Genomic_DNA"/>
</dbReference>
<evidence type="ECO:0000313" key="9">
    <source>
        <dbReference type="EMBL" id="EEN58820.1"/>
    </source>
</evidence>
<dbReference type="PANTHER" id="PTHR43798">
    <property type="entry name" value="MONOACYLGLYCEROL LIPASE"/>
    <property type="match status" value="1"/>
</dbReference>
<dbReference type="InterPro" id="IPR029058">
    <property type="entry name" value="AB_hydrolase_fold"/>
</dbReference>
<keyword evidence="4" id="KW-0378">Hydrolase</keyword>
<protein>
    <recommendedName>
        <fullName evidence="8">AB hydrolase-1 domain-containing protein</fullName>
    </recommendedName>
</protein>
<reference evidence="9" key="1">
    <citation type="journal article" date="2008" name="Nature">
        <title>The amphioxus genome and the evolution of the chordate karyotype.</title>
        <authorList>
            <consortium name="US DOE Joint Genome Institute (JGI-PGF)"/>
            <person name="Putnam N.H."/>
            <person name="Butts T."/>
            <person name="Ferrier D.E.K."/>
            <person name="Furlong R.F."/>
            <person name="Hellsten U."/>
            <person name="Kawashima T."/>
            <person name="Robinson-Rechavi M."/>
            <person name="Shoguchi E."/>
            <person name="Terry A."/>
            <person name="Yu J.-K."/>
            <person name="Benito-Gutierrez E.L."/>
            <person name="Dubchak I."/>
            <person name="Garcia-Fernandez J."/>
            <person name="Gibson-Brown J.J."/>
            <person name="Grigoriev I.V."/>
            <person name="Horton A.C."/>
            <person name="de Jong P.J."/>
            <person name="Jurka J."/>
            <person name="Kapitonov V.V."/>
            <person name="Kohara Y."/>
            <person name="Kuroki Y."/>
            <person name="Lindquist E."/>
            <person name="Lucas S."/>
            <person name="Osoegawa K."/>
            <person name="Pennacchio L.A."/>
            <person name="Salamov A.A."/>
            <person name="Satou Y."/>
            <person name="Sauka-Spengler T."/>
            <person name="Schmutz J."/>
            <person name="Shin-I T."/>
            <person name="Toyoda A."/>
            <person name="Bronner-Fraser M."/>
            <person name="Fujiyama A."/>
            <person name="Holland L.Z."/>
            <person name="Holland P.W.H."/>
            <person name="Satoh N."/>
            <person name="Rokhsar D.S."/>
        </authorList>
    </citation>
    <scope>NUCLEOTIDE SEQUENCE [LARGE SCALE GENOMIC DNA]</scope>
    <source>
        <strain evidence="9">S238N-H82</strain>
        <tissue evidence="9">Testes</tissue>
    </source>
</reference>
<proteinExistence type="inferred from homology"/>
<evidence type="ECO:0000256" key="6">
    <source>
        <dbReference type="ARBA" id="ARBA00022989"/>
    </source>
</evidence>
<dbReference type="FunFam" id="3.40.50.1820:FF:000041">
    <property type="entry name" value="Mesoderm-specific transcript homolog protein"/>
    <property type="match status" value="1"/>
</dbReference>
<evidence type="ECO:0000256" key="5">
    <source>
        <dbReference type="ARBA" id="ARBA00022824"/>
    </source>
</evidence>
<comment type="similarity">
    <text evidence="2">Belongs to the AB hydrolase superfamily.</text>
</comment>
<dbReference type="ESTHER" id="brafl-c3ylq1">
    <property type="family name" value="MEST-like"/>
</dbReference>
<accession>C3YLQ1</accession>
<dbReference type="eggNOG" id="KOG4178">
    <property type="taxonomic scope" value="Eukaryota"/>
</dbReference>
<organism>
    <name type="scientific">Branchiostoma floridae</name>
    <name type="common">Florida lancelet</name>
    <name type="synonym">Amphioxus</name>
    <dbReference type="NCBI Taxonomy" id="7739"/>
    <lineage>
        <taxon>Eukaryota</taxon>
        <taxon>Metazoa</taxon>
        <taxon>Chordata</taxon>
        <taxon>Cephalochordata</taxon>
        <taxon>Leptocardii</taxon>
        <taxon>Amphioxiformes</taxon>
        <taxon>Branchiostomatidae</taxon>
        <taxon>Branchiostoma</taxon>
    </lineage>
</organism>
<keyword evidence="6" id="KW-1133">Transmembrane helix</keyword>
<feature type="domain" description="AB hydrolase-1" evidence="8">
    <location>
        <begin position="65"/>
        <end position="318"/>
    </location>
</feature>
<keyword evidence="5" id="KW-0256">Endoplasmic reticulum</keyword>
<evidence type="ECO:0000256" key="3">
    <source>
        <dbReference type="ARBA" id="ARBA00022692"/>
    </source>
</evidence>
<dbReference type="InterPro" id="IPR000639">
    <property type="entry name" value="Epox_hydrolase-like"/>
</dbReference>
<comment type="subcellular location">
    <subcellularLocation>
        <location evidence="1">Endoplasmic reticulum membrane</location>
        <topology evidence="1">Multi-pass membrane protein</topology>
    </subcellularLocation>
</comment>
<dbReference type="Gene3D" id="3.40.50.1820">
    <property type="entry name" value="alpha/beta hydrolase"/>
    <property type="match status" value="1"/>
</dbReference>
<dbReference type="Pfam" id="PF00561">
    <property type="entry name" value="Abhydrolase_1"/>
    <property type="match status" value="1"/>
</dbReference>